<comment type="caution">
    <text evidence="2">The sequence shown here is derived from an EMBL/GenBank/DDBJ whole genome shotgun (WGS) entry which is preliminary data.</text>
</comment>
<dbReference type="Proteomes" id="UP001287286">
    <property type="component" value="Unassembled WGS sequence"/>
</dbReference>
<evidence type="ECO:0008006" key="4">
    <source>
        <dbReference type="Google" id="ProtNLM"/>
    </source>
</evidence>
<gene>
    <name evidence="2" type="ORF">Purlil1_14371</name>
</gene>
<evidence type="ECO:0000256" key="1">
    <source>
        <dbReference type="SAM" id="MobiDB-lite"/>
    </source>
</evidence>
<sequence length="315" mass="35555">MDITSYARGLACVTRSPSLRSITLRGCLGWDSFLQSLIEPGSKLAINTLEVYQPVRFWDPDDADEVVKAFLESVDGLEILHLSLPSPCDTKACWRTMARHTSALRQLVYHIRGVNLDDESRHVEEEMDMSDMSLISDLFFDGDSESDDEFDGGGFDDNETDDSASEQPSLGHDPWFDERSPNPLGDLQLECIGLACRPARLREVLDPFTKKDCLRIVHIRQSGSDIRCFGSWVFGRKNLYRFPQLEPPLTKSRRDIPFLGHEVVPGWISPIPGQSDHAVTATVLNDEFRDFADWVFGADGIASLEMIAWIQTWRS</sequence>
<feature type="region of interest" description="Disordered" evidence="1">
    <location>
        <begin position="146"/>
        <end position="177"/>
    </location>
</feature>
<evidence type="ECO:0000313" key="2">
    <source>
        <dbReference type="EMBL" id="KAK4059072.1"/>
    </source>
</evidence>
<feature type="compositionally biased region" description="Acidic residues" evidence="1">
    <location>
        <begin position="146"/>
        <end position="164"/>
    </location>
</feature>
<accession>A0ABR0BBG9</accession>
<dbReference type="EMBL" id="JAWRVI010000820">
    <property type="protein sequence ID" value="KAK4059072.1"/>
    <property type="molecule type" value="Genomic_DNA"/>
</dbReference>
<reference evidence="2 3" key="1">
    <citation type="journal article" date="2024" name="Microbiol. Resour. Announc.">
        <title>Genome annotations for the ascomycete fungi Trichoderma harzianum, Trichoderma aggressivum, and Purpureocillium lilacinum.</title>
        <authorList>
            <person name="Beijen E.P.W."/>
            <person name="Ohm R.A."/>
        </authorList>
    </citation>
    <scope>NUCLEOTIDE SEQUENCE [LARGE SCALE GENOMIC DNA]</scope>
    <source>
        <strain evidence="2 3">CBS 150709</strain>
    </source>
</reference>
<organism evidence="2 3">
    <name type="scientific">Purpureocillium lilacinum</name>
    <name type="common">Paecilomyces lilacinus</name>
    <dbReference type="NCBI Taxonomy" id="33203"/>
    <lineage>
        <taxon>Eukaryota</taxon>
        <taxon>Fungi</taxon>
        <taxon>Dikarya</taxon>
        <taxon>Ascomycota</taxon>
        <taxon>Pezizomycotina</taxon>
        <taxon>Sordariomycetes</taxon>
        <taxon>Hypocreomycetidae</taxon>
        <taxon>Hypocreales</taxon>
        <taxon>Ophiocordycipitaceae</taxon>
        <taxon>Purpureocillium</taxon>
    </lineage>
</organism>
<evidence type="ECO:0000313" key="3">
    <source>
        <dbReference type="Proteomes" id="UP001287286"/>
    </source>
</evidence>
<keyword evidence="3" id="KW-1185">Reference proteome</keyword>
<protein>
    <recommendedName>
        <fullName evidence="4">F-box-like domain-containing protein</fullName>
    </recommendedName>
</protein>
<proteinExistence type="predicted"/>
<name>A0ABR0BBG9_PURLI</name>